<accession>A0AAN9HHP9</accession>
<dbReference type="EMBL" id="JAYKXH010000001">
    <property type="protein sequence ID" value="KAK7175941.1"/>
    <property type="molecule type" value="Genomic_DNA"/>
</dbReference>
<evidence type="ECO:0000313" key="3">
    <source>
        <dbReference type="Proteomes" id="UP001364617"/>
    </source>
</evidence>
<gene>
    <name evidence="2" type="ORF">R3I93_000259</name>
</gene>
<name>A0AAN9HHP9_9TELE</name>
<organism evidence="2 3">
    <name type="scientific">Phoxinus phoxinus</name>
    <name type="common">Eurasian minnow</name>
    <dbReference type="NCBI Taxonomy" id="58324"/>
    <lineage>
        <taxon>Eukaryota</taxon>
        <taxon>Metazoa</taxon>
        <taxon>Chordata</taxon>
        <taxon>Craniata</taxon>
        <taxon>Vertebrata</taxon>
        <taxon>Euteleostomi</taxon>
        <taxon>Actinopterygii</taxon>
        <taxon>Neopterygii</taxon>
        <taxon>Teleostei</taxon>
        <taxon>Ostariophysi</taxon>
        <taxon>Cypriniformes</taxon>
        <taxon>Leuciscidae</taxon>
        <taxon>Phoxininae</taxon>
        <taxon>Phoxinus</taxon>
    </lineage>
</organism>
<evidence type="ECO:0000313" key="2">
    <source>
        <dbReference type="EMBL" id="KAK7175941.1"/>
    </source>
</evidence>
<protein>
    <recommendedName>
        <fullName evidence="1">P2X purinoreceptor 7 intracellular domain-containing protein</fullName>
    </recommendedName>
</protein>
<dbReference type="PANTHER" id="PTHR36981:SF1">
    <property type="entry name" value="P2X PURINORECEPTOR 7 INTRACELLULAR DOMAIN-CONTAINING PROTEIN"/>
    <property type="match status" value="1"/>
</dbReference>
<proteinExistence type="predicted"/>
<reference evidence="2 3" key="1">
    <citation type="submission" date="2024-02" db="EMBL/GenBank/DDBJ databases">
        <title>Chromosome-level genome assembly of the Eurasian Minnow (Phoxinus phoxinus).</title>
        <authorList>
            <person name="Oriowo T.O."/>
            <person name="Martin S."/>
            <person name="Stange M."/>
            <person name="Chrysostomakis Y."/>
            <person name="Brown T."/>
            <person name="Winkler S."/>
            <person name="Kukowka S."/>
            <person name="Myers E.W."/>
            <person name="Bohne A."/>
        </authorList>
    </citation>
    <scope>NUCLEOTIDE SEQUENCE [LARGE SCALE GENOMIC DNA]</scope>
    <source>
        <strain evidence="2">ZFMK-TIS-60720</strain>
        <tissue evidence="2">Whole Organism</tissue>
    </source>
</reference>
<dbReference type="AlphaFoldDB" id="A0AAN9HHP9"/>
<dbReference type="Proteomes" id="UP001364617">
    <property type="component" value="Unassembled WGS sequence"/>
</dbReference>
<dbReference type="PANTHER" id="PTHR36981">
    <property type="entry name" value="ZGC:195170"/>
    <property type="match status" value="1"/>
</dbReference>
<sequence>MEEAPTQQQPMSQASERQRAMETWWCTCLHCHKMHTELESLCCTEWDIVMPQLEHVEHSADEMTSALRCITEYTGFPPLLSRSVLDVFFHLPKVNWKRRPRPEGPGGTLTVDQCRLVAYRVVLEWILKGEKLGRHNRKVLPSCVVWSIRERYPSSSGQYVGFKEAEQAFGLI</sequence>
<feature type="domain" description="P2X purinoreceptor 7 intracellular" evidence="1">
    <location>
        <begin position="109"/>
        <end position="163"/>
    </location>
</feature>
<keyword evidence="3" id="KW-1185">Reference proteome</keyword>
<evidence type="ECO:0000259" key="1">
    <source>
        <dbReference type="Pfam" id="PF20478"/>
    </source>
</evidence>
<dbReference type="InterPro" id="IPR046815">
    <property type="entry name" value="P2RX7_C"/>
</dbReference>
<comment type="caution">
    <text evidence="2">The sequence shown here is derived from an EMBL/GenBank/DDBJ whole genome shotgun (WGS) entry which is preliminary data.</text>
</comment>
<dbReference type="Pfam" id="PF20478">
    <property type="entry name" value="P2RX7_C"/>
    <property type="match status" value="1"/>
</dbReference>